<dbReference type="InterPro" id="IPR009241">
    <property type="entry name" value="HigB-like"/>
</dbReference>
<reference evidence="1 2" key="1">
    <citation type="journal article" date="2013" name="Syst. Appl. Microbiol.">
        <title>Phylogenetic position and virulence apparatus of the pear flower necrosis pathogen Erwinia piriflorinigrans CFBP 5888T as assessed by comparative genomics.</title>
        <authorList>
            <person name="Smits T.H."/>
            <person name="Rezzonico F."/>
            <person name="Lopez M.M."/>
            <person name="Blom J."/>
            <person name="Goesmann A."/>
            <person name="Frey J.E."/>
            <person name="Duffy B."/>
        </authorList>
    </citation>
    <scope>NUCLEOTIDE SEQUENCE [LARGE SCALE GENOMIC DNA]</scope>
    <source>
        <strain evidence="2">CFBP5888</strain>
    </source>
</reference>
<dbReference type="Proteomes" id="UP000018217">
    <property type="component" value="Unassembled WGS sequence"/>
</dbReference>
<evidence type="ECO:0000313" key="1">
    <source>
        <dbReference type="EMBL" id="CCG88494.1"/>
    </source>
</evidence>
<keyword evidence="2" id="KW-1185">Reference proteome</keyword>
<dbReference type="Pfam" id="PF05973">
    <property type="entry name" value="Gp49"/>
    <property type="match status" value="1"/>
</dbReference>
<evidence type="ECO:0008006" key="3">
    <source>
        <dbReference type="Google" id="ProtNLM"/>
    </source>
</evidence>
<gene>
    <name evidence="1" type="ORF">EPIR_3131</name>
</gene>
<proteinExistence type="predicted"/>
<comment type="caution">
    <text evidence="1">The sequence shown here is derived from an EMBL/GenBank/DDBJ whole genome shotgun (WGS) entry which is preliminary data.</text>
</comment>
<dbReference type="STRING" id="1161919.EPIR_3131"/>
<dbReference type="EMBL" id="CAHS01000021">
    <property type="protein sequence ID" value="CCG88494.1"/>
    <property type="molecule type" value="Genomic_DNA"/>
</dbReference>
<protein>
    <recommendedName>
        <fullName evidence="3">Toxin higB-2</fullName>
    </recommendedName>
</protein>
<organism evidence="1 2">
    <name type="scientific">Erwinia piriflorinigrans CFBP 5888</name>
    <dbReference type="NCBI Taxonomy" id="1161919"/>
    <lineage>
        <taxon>Bacteria</taxon>
        <taxon>Pseudomonadati</taxon>
        <taxon>Pseudomonadota</taxon>
        <taxon>Gammaproteobacteria</taxon>
        <taxon>Enterobacterales</taxon>
        <taxon>Erwiniaceae</taxon>
        <taxon>Erwinia</taxon>
    </lineage>
</organism>
<evidence type="ECO:0000313" key="2">
    <source>
        <dbReference type="Proteomes" id="UP000018217"/>
    </source>
</evidence>
<dbReference type="AlphaFoldDB" id="V5ZC35"/>
<sequence>MVIMVQVITTDCFNEWFENQDQLLQEDILAVFIILHEEGPALGHPLAETVAGSRFKNMKELSIDHAGLPFSVFFAFDTRQRAIVLCPSDNSGVDDKGIYQQMITRADAEFSKHLE</sequence>
<name>V5ZC35_9GAMM</name>
<accession>V5ZC35</accession>